<evidence type="ECO:0000313" key="16">
    <source>
        <dbReference type="EMBL" id="SSW97571.1"/>
    </source>
</evidence>
<feature type="transmembrane region" description="Helical" evidence="15">
    <location>
        <begin position="895"/>
        <end position="918"/>
    </location>
</feature>
<evidence type="ECO:0000256" key="7">
    <source>
        <dbReference type="ARBA" id="ARBA00022723"/>
    </source>
</evidence>
<evidence type="ECO:0000256" key="15">
    <source>
        <dbReference type="SAM" id="Phobius"/>
    </source>
</evidence>
<comment type="subcellular location">
    <subcellularLocation>
        <location evidence="4">Endoplasmic reticulum membrane</location>
        <topology evidence="4">Peripheral membrane protein</topology>
    </subcellularLocation>
    <subcellularLocation>
        <location evidence="3">Microsome membrane</location>
        <topology evidence="3">Peripheral membrane protein</topology>
    </subcellularLocation>
</comment>
<keyword evidence="10" id="KW-0560">Oxidoreductase</keyword>
<dbReference type="Gene3D" id="1.10.630.10">
    <property type="entry name" value="Cytochrome P450"/>
    <property type="match status" value="3"/>
</dbReference>
<feature type="transmembrane region" description="Helical" evidence="15">
    <location>
        <begin position="784"/>
        <end position="801"/>
    </location>
</feature>
<feature type="binding site" description="axial binding residue" evidence="14">
    <location>
        <position position="1549"/>
    </location>
    <ligand>
        <name>heme</name>
        <dbReference type="ChEBI" id="CHEBI:30413"/>
    </ligand>
    <ligandPart>
        <name>Fe</name>
        <dbReference type="ChEBI" id="CHEBI:18248"/>
    </ligandPart>
</feature>
<dbReference type="EMBL" id="UFQT01000022">
    <property type="protein sequence ID" value="SSX17957.1"/>
    <property type="molecule type" value="Genomic_DNA"/>
</dbReference>
<dbReference type="GO" id="GO:0004497">
    <property type="term" value="F:monooxygenase activity"/>
    <property type="evidence" value="ECO:0007669"/>
    <property type="project" value="UniProtKB-KW"/>
</dbReference>
<name>A0A336JZI5_CULSO</name>
<feature type="transmembrane region" description="Helical" evidence="15">
    <location>
        <begin position="599"/>
        <end position="618"/>
    </location>
</feature>
<feature type="transmembrane region" description="Helical" evidence="15">
    <location>
        <begin position="456"/>
        <end position="478"/>
    </location>
</feature>
<keyword evidence="6 14" id="KW-0349">Heme</keyword>
<comment type="function">
    <text evidence="2">May be involved in the metabolism of insect hormones and in the breakdown of synthetic insecticides.</text>
</comment>
<feature type="transmembrane region" description="Helical" evidence="15">
    <location>
        <begin position="553"/>
        <end position="578"/>
    </location>
</feature>
<dbReference type="GO" id="GO:0005789">
    <property type="term" value="C:endoplasmic reticulum membrane"/>
    <property type="evidence" value="ECO:0007669"/>
    <property type="project" value="UniProtKB-SubCell"/>
</dbReference>
<evidence type="ECO:0000256" key="9">
    <source>
        <dbReference type="ARBA" id="ARBA00022848"/>
    </source>
</evidence>
<comment type="similarity">
    <text evidence="5">Belongs to the cytochrome P450 family.</text>
</comment>
<keyword evidence="12" id="KW-0503">Monooxygenase</keyword>
<evidence type="ECO:0000256" key="13">
    <source>
        <dbReference type="ARBA" id="ARBA00023136"/>
    </source>
</evidence>
<dbReference type="SUPFAM" id="SSF48264">
    <property type="entry name" value="Cytochrome P450"/>
    <property type="match status" value="3"/>
</dbReference>
<comment type="cofactor">
    <cofactor evidence="1 14">
        <name>heme</name>
        <dbReference type="ChEBI" id="CHEBI:30413"/>
    </cofactor>
</comment>
<evidence type="ECO:0000256" key="12">
    <source>
        <dbReference type="ARBA" id="ARBA00023033"/>
    </source>
</evidence>
<keyword evidence="7 14" id="KW-0479">Metal-binding</keyword>
<evidence type="ECO:0000256" key="14">
    <source>
        <dbReference type="PIRSR" id="PIRSR602401-1"/>
    </source>
</evidence>
<organism evidence="16">
    <name type="scientific">Culicoides sonorensis</name>
    <name type="common">Biting midge</name>
    <dbReference type="NCBI Taxonomy" id="179676"/>
    <lineage>
        <taxon>Eukaryota</taxon>
        <taxon>Metazoa</taxon>
        <taxon>Ecdysozoa</taxon>
        <taxon>Arthropoda</taxon>
        <taxon>Hexapoda</taxon>
        <taxon>Insecta</taxon>
        <taxon>Pterygota</taxon>
        <taxon>Neoptera</taxon>
        <taxon>Endopterygota</taxon>
        <taxon>Diptera</taxon>
        <taxon>Nematocera</taxon>
        <taxon>Chironomoidea</taxon>
        <taxon>Ceratopogonidae</taxon>
        <taxon>Ceratopogoninae</taxon>
        <taxon>Culicoides</taxon>
        <taxon>Monoculicoides</taxon>
    </lineage>
</organism>
<evidence type="ECO:0000313" key="17">
    <source>
        <dbReference type="EMBL" id="SSX17957.1"/>
    </source>
</evidence>
<dbReference type="PRINTS" id="PR00385">
    <property type="entry name" value="P450"/>
</dbReference>
<feature type="transmembrane region" description="Helical" evidence="15">
    <location>
        <begin position="939"/>
        <end position="959"/>
    </location>
</feature>
<evidence type="ECO:0000256" key="1">
    <source>
        <dbReference type="ARBA" id="ARBA00001971"/>
    </source>
</evidence>
<reference evidence="17" key="2">
    <citation type="submission" date="2018-07" db="EMBL/GenBank/DDBJ databases">
        <authorList>
            <person name="Quirk P.G."/>
            <person name="Krulwich T.A."/>
        </authorList>
    </citation>
    <scope>NUCLEOTIDE SEQUENCE</scope>
</reference>
<reference evidence="16" key="1">
    <citation type="submission" date="2018-04" db="EMBL/GenBank/DDBJ databases">
        <authorList>
            <person name="Go L.Y."/>
            <person name="Mitchell J.A."/>
        </authorList>
    </citation>
    <scope>NUCLEOTIDE SEQUENCE</scope>
    <source>
        <tissue evidence="16">Whole organism</tissue>
    </source>
</reference>
<proteinExistence type="inferred from homology"/>
<dbReference type="VEuPathDB" id="VectorBase:CSON006028"/>
<keyword evidence="15" id="KW-0812">Transmembrane</keyword>
<feature type="transmembrane region" description="Helical" evidence="15">
    <location>
        <begin position="667"/>
        <end position="688"/>
    </location>
</feature>
<dbReference type="InterPro" id="IPR017972">
    <property type="entry name" value="Cyt_P450_CS"/>
</dbReference>
<gene>
    <name evidence="16" type="primary">CSON006028</name>
</gene>
<dbReference type="GO" id="GO:0020037">
    <property type="term" value="F:heme binding"/>
    <property type="evidence" value="ECO:0007669"/>
    <property type="project" value="InterPro"/>
</dbReference>
<evidence type="ECO:0000256" key="5">
    <source>
        <dbReference type="ARBA" id="ARBA00010617"/>
    </source>
</evidence>
<keyword evidence="8" id="KW-0256">Endoplasmic reticulum</keyword>
<dbReference type="GO" id="GO:0005506">
    <property type="term" value="F:iron ion binding"/>
    <property type="evidence" value="ECO:0007669"/>
    <property type="project" value="InterPro"/>
</dbReference>
<keyword evidence="9" id="KW-0492">Microsome</keyword>
<feature type="transmembrane region" description="Helical" evidence="15">
    <location>
        <begin position="813"/>
        <end position="836"/>
    </location>
</feature>
<dbReference type="InterPro" id="IPR002401">
    <property type="entry name" value="Cyt_P450_E_grp-I"/>
</dbReference>
<dbReference type="InterPro" id="IPR036396">
    <property type="entry name" value="Cyt_P450_sf"/>
</dbReference>
<evidence type="ECO:0000256" key="3">
    <source>
        <dbReference type="ARBA" id="ARBA00004174"/>
    </source>
</evidence>
<feature type="transmembrane region" description="Helical" evidence="15">
    <location>
        <begin position="743"/>
        <end position="763"/>
    </location>
</feature>
<dbReference type="PROSITE" id="PS00086">
    <property type="entry name" value="CYTOCHROME_P450"/>
    <property type="match status" value="1"/>
</dbReference>
<evidence type="ECO:0000256" key="4">
    <source>
        <dbReference type="ARBA" id="ARBA00004406"/>
    </source>
</evidence>
<dbReference type="InterPro" id="IPR001128">
    <property type="entry name" value="Cyt_P450"/>
</dbReference>
<accession>A0A336JZI5</accession>
<dbReference type="InterPro" id="IPR050196">
    <property type="entry name" value="Cytochrome_P450_Monoox"/>
</dbReference>
<dbReference type="EMBL" id="UFQS01000022">
    <property type="protein sequence ID" value="SSW97571.1"/>
    <property type="molecule type" value="Genomic_DNA"/>
</dbReference>
<dbReference type="PANTHER" id="PTHR24291">
    <property type="entry name" value="CYTOCHROME P450 FAMILY 4"/>
    <property type="match status" value="1"/>
</dbReference>
<feature type="transmembrane region" description="Helical" evidence="15">
    <location>
        <begin position="695"/>
        <end position="713"/>
    </location>
</feature>
<keyword evidence="13 15" id="KW-0472">Membrane</keyword>
<keyword evidence="11 14" id="KW-0408">Iron</keyword>
<protein>
    <submittedName>
        <fullName evidence="16">CSON006028 protein</fullName>
    </submittedName>
</protein>
<feature type="transmembrane region" description="Helical" evidence="15">
    <location>
        <begin position="6"/>
        <end position="23"/>
    </location>
</feature>
<dbReference type="Pfam" id="PF00067">
    <property type="entry name" value="p450"/>
    <property type="match status" value="2"/>
</dbReference>
<evidence type="ECO:0000256" key="10">
    <source>
        <dbReference type="ARBA" id="ARBA00023002"/>
    </source>
</evidence>
<dbReference type="FunFam" id="1.10.630.10:FF:000035">
    <property type="entry name" value="CYtochrome P450 family"/>
    <property type="match status" value="1"/>
</dbReference>
<evidence type="ECO:0000256" key="6">
    <source>
        <dbReference type="ARBA" id="ARBA00022617"/>
    </source>
</evidence>
<evidence type="ECO:0000256" key="11">
    <source>
        <dbReference type="ARBA" id="ARBA00023004"/>
    </source>
</evidence>
<evidence type="ECO:0000256" key="8">
    <source>
        <dbReference type="ARBA" id="ARBA00022824"/>
    </source>
</evidence>
<sequence length="1604" mass="186099">MNFVFWFINVIIALILLYLKLRISRRKLYDIADKIPGPPAWPLIGAMYLFFGKNNEDILKEVDKILTKYKSPAKAWFGPVLAILVDSPPDLKVILNSPHCLQKAFPYQFLRVDCGLMAAPVDMWKTHRKYLNPCFNPKLLQSFLPIFNQKSRVMADRLATKLGEDEFDIYTTIGRCTLDMICGTAMGWEDCDLQNHEGDMYLESAEKIAENVNQRIFNILLHPFPIYKLTKLFRDEEMAWQKLKSYTTKVIHNFKRKQQRKKIYSDKLIEDLKNNNKNDTENDDQEFSGLRKPKVFVDKVFELAEKLPEFNNQCITDEIDTLMAGCLINENDYSKMPVLDKYEDFEECQRNFRENFTYCVVYLKIVSNTSSDLWKQIEEFSSHQQFHFRHDSLKRGICLNNYQNTKDIEDGVDTTLKNYITHELHDGFGLLTEYEIKHVMTHETEQQRMAYDTLDMTFVVIFIILLLCSFIGTISHFIRLPILSPTVKKGLSSFDLNFNIKRLFENVASETDFIHSIRVISEQAVVVIHIFVLFPRIGLEKPLLLECEAHQPYTAIFGSLVILIQNFFLLSGFLSFYLNAKKIIVQNEQLHLRDFIMMILKRIVRLLPLMALMMFYNATLQLKFGSNPIYIDIMENEKKNCRRNWWTNVMFINNIYRADEPCLQQTWHVAVEMQLFVMELIILMIINYKPKRTGVILMGVFIFTNVSQILYTFKYKLVGIFLANLEDQRTSFYLNDAYHRAHIHPITNTSGYVIGMLIAYIQLNISKNGIKLNENKYFNRWKSFYLLPYLPDAIYSYYVYFGYADSQLSPLLISIFSTAAKNLSVIPAATVILLLLNQETTNDKSMIRTITDWYIFKPLSKVNYGIYIVHLGVILQVLLNNGGDTLLKYGSISDILVYVYPFSLFAMTGVAAVMFVLVELPIINTFKLIYYKQKCLEMISIEQIFVITVITLLIFYYNFSRWSLYRAASKIPGENGLPLIGSVHEIFFTLNNTNIFELLHKSLDDYGSPCKVWYGNMLSIFVEKPSQLQVILNSDKCLEKQYLYKFLGVDKGLIASKGLDGYPLLGVIPYIIGKQGEEIFSTILEKLKPFGTLVKAWMGPVLMIVVENPDSLKEILNSEKCLKKAFAYEFLNVNMGLMAATQGFPLLGVLPRFYGKTNEEILFEVLDIANSYENLARLWLGNKLVLILLGLDYVKIVLNSQKCLDKAFAYEFLGVDLGLISAKTSIWKFHRKYLNNCFTPKLLQSFMPIFNRSSSRMARNMEKHLIAKDEFDLYNFVGKCTLDMICTTSMGLNHDFQGQSGDVYIENADILAETINKRIFNIFYHPIQIYKFTKSHLIESKAWAGLRTVSSRVIENAEKTYMKPVPNELNVKSELRKPCVFVEQVYKLFQYTKEFDEQMVKDEIDTLIAGGNETSGMTTSFCILMMAMHPEIQERVIEEMRSVFESVDEPVTQDHLSQLNYLTMVLNETLRLFPITPFIGREVQEDIQLDEYTLPKGASLVIPIFKIHRQEAIWGPEAHLFNPDNFLPENVATRHPYAWIPFSAGQRNCIGMKYSLIAMKVMLCYLLRNYKFSTSLKYSELKFKMALDLKIVNRHMVSIERRNF</sequence>
<dbReference type="PANTHER" id="PTHR24291:SF189">
    <property type="entry name" value="CYTOCHROME P450 4C3-RELATED"/>
    <property type="match status" value="1"/>
</dbReference>
<dbReference type="GO" id="GO:0016705">
    <property type="term" value="F:oxidoreductase activity, acting on paired donors, with incorporation or reduction of molecular oxygen"/>
    <property type="evidence" value="ECO:0007669"/>
    <property type="project" value="InterPro"/>
</dbReference>
<dbReference type="PRINTS" id="PR00463">
    <property type="entry name" value="EP450I"/>
</dbReference>
<keyword evidence="15" id="KW-1133">Transmembrane helix</keyword>
<evidence type="ECO:0000256" key="2">
    <source>
        <dbReference type="ARBA" id="ARBA00003690"/>
    </source>
</evidence>
<feature type="transmembrane region" description="Helical" evidence="15">
    <location>
        <begin position="864"/>
        <end position="883"/>
    </location>
</feature>